<evidence type="ECO:0000256" key="12">
    <source>
        <dbReference type="RuleBase" id="RU000363"/>
    </source>
</evidence>
<evidence type="ECO:0000256" key="4">
    <source>
        <dbReference type="ARBA" id="ARBA00022857"/>
    </source>
</evidence>
<keyword evidence="15" id="KW-1185">Reference proteome</keyword>
<dbReference type="InterPro" id="IPR036291">
    <property type="entry name" value="NAD(P)-bd_dom_sf"/>
</dbReference>
<dbReference type="GO" id="GO:0052650">
    <property type="term" value="F:all-trans-retinol dehydrogenase (NADP+) activity"/>
    <property type="evidence" value="ECO:0007669"/>
    <property type="project" value="UniProtKB-ARBA"/>
</dbReference>
<dbReference type="GO" id="GO:0005811">
    <property type="term" value="C:lipid droplet"/>
    <property type="evidence" value="ECO:0007669"/>
    <property type="project" value="TreeGrafter"/>
</dbReference>
<keyword evidence="5" id="KW-1133">Transmembrane helix</keyword>
<dbReference type="Pfam" id="PF00106">
    <property type="entry name" value="adh_short"/>
    <property type="match status" value="1"/>
</dbReference>
<dbReference type="Proteomes" id="UP000827092">
    <property type="component" value="Unassembled WGS sequence"/>
</dbReference>
<keyword evidence="8" id="KW-0472">Membrane</keyword>
<feature type="signal peptide" evidence="13">
    <location>
        <begin position="1"/>
        <end position="28"/>
    </location>
</feature>
<feature type="chain" id="PRO_5043910814" description="Short-chain dehydrogenase/reductase 3" evidence="13">
    <location>
        <begin position="29"/>
        <end position="315"/>
    </location>
</feature>
<comment type="function">
    <text evidence="9">Catalyzes the reduction of all-trans-retinal to all-trans-retinol in the presence of NADPH.</text>
</comment>
<dbReference type="SUPFAM" id="SSF51735">
    <property type="entry name" value="NAD(P)-binding Rossmann-fold domains"/>
    <property type="match status" value="1"/>
</dbReference>
<proteinExistence type="inferred from homology"/>
<dbReference type="GO" id="GO:0016020">
    <property type="term" value="C:membrane"/>
    <property type="evidence" value="ECO:0007669"/>
    <property type="project" value="UniProtKB-SubCell"/>
</dbReference>
<evidence type="ECO:0000313" key="14">
    <source>
        <dbReference type="EMBL" id="KAG8184082.1"/>
    </source>
</evidence>
<evidence type="ECO:0000256" key="10">
    <source>
        <dbReference type="ARBA" id="ARBA00068717"/>
    </source>
</evidence>
<keyword evidence="13" id="KW-0732">Signal</keyword>
<comment type="caution">
    <text evidence="14">The sequence shown here is derived from an EMBL/GenBank/DDBJ whole genome shotgun (WGS) entry which is preliminary data.</text>
</comment>
<evidence type="ECO:0000256" key="1">
    <source>
        <dbReference type="ARBA" id="ARBA00004141"/>
    </source>
</evidence>
<dbReference type="Gene3D" id="3.40.50.720">
    <property type="entry name" value="NAD(P)-binding Rossmann-like Domain"/>
    <property type="match status" value="1"/>
</dbReference>
<comment type="similarity">
    <text evidence="2 12">Belongs to the short-chain dehydrogenases/reductases (SDR) family.</text>
</comment>
<dbReference type="PANTHER" id="PTHR24322">
    <property type="entry name" value="PKSB"/>
    <property type="match status" value="1"/>
</dbReference>
<evidence type="ECO:0000256" key="7">
    <source>
        <dbReference type="ARBA" id="ARBA00023098"/>
    </source>
</evidence>
<dbReference type="InterPro" id="IPR002347">
    <property type="entry name" value="SDR_fam"/>
</dbReference>
<keyword evidence="6" id="KW-0560">Oxidoreductase</keyword>
<reference evidence="14 15" key="1">
    <citation type="journal article" date="2022" name="Nat. Ecol. Evol.">
        <title>A masculinizing supergene underlies an exaggerated male reproductive morph in a spider.</title>
        <authorList>
            <person name="Hendrickx F."/>
            <person name="De Corte Z."/>
            <person name="Sonet G."/>
            <person name="Van Belleghem S.M."/>
            <person name="Kostlbacher S."/>
            <person name="Vangestel C."/>
        </authorList>
    </citation>
    <scope>NUCLEOTIDE SEQUENCE [LARGE SCALE GENOMIC DNA]</scope>
    <source>
        <strain evidence="14">W744_W776</strain>
    </source>
</reference>
<keyword evidence="4" id="KW-0521">NADP</keyword>
<sequence length="315" mass="34815">MACCGVIFDTIKLLLCMLCDPFVRLARGLVPKSKKSIKGEIVLITGAGHGLGKEVATRLAVLGPVLVLWDINKENNDAVAAKLRASGCKVFPYRVDVTDEQQVVQTANKVKQEVGDVSILINNAGVFSGLPLTQIPRQVVRKCFEVNAMAHFWILQQFLPHMIDLDRGHVVAVASIAGHQGVPYMTDYCASKFAAAGAMEALYMELQSMGKRHIRLTTINPIIITTGLISNVKSRFPCLLPLLTVDETAKRVVSAILKEEEVVFIPGRSRHLNELIGCFSRRTRFKILDYVSYGFDLEDPKQPETVKQQKVAEIV</sequence>
<evidence type="ECO:0000256" key="11">
    <source>
        <dbReference type="ARBA" id="ARBA00082544"/>
    </source>
</evidence>
<organism evidence="14 15">
    <name type="scientific">Oedothorax gibbosus</name>
    <dbReference type="NCBI Taxonomy" id="931172"/>
    <lineage>
        <taxon>Eukaryota</taxon>
        <taxon>Metazoa</taxon>
        <taxon>Ecdysozoa</taxon>
        <taxon>Arthropoda</taxon>
        <taxon>Chelicerata</taxon>
        <taxon>Arachnida</taxon>
        <taxon>Araneae</taxon>
        <taxon>Araneomorphae</taxon>
        <taxon>Entelegynae</taxon>
        <taxon>Araneoidea</taxon>
        <taxon>Linyphiidae</taxon>
        <taxon>Erigoninae</taxon>
        <taxon>Oedothorax</taxon>
    </lineage>
</organism>
<evidence type="ECO:0000313" key="15">
    <source>
        <dbReference type="Proteomes" id="UP000827092"/>
    </source>
</evidence>
<comment type="subcellular location">
    <subcellularLocation>
        <location evidence="1">Membrane</location>
        <topology evidence="1">Multi-pass membrane protein</topology>
    </subcellularLocation>
</comment>
<accession>A0AAV6UIV6</accession>
<keyword evidence="7" id="KW-0443">Lipid metabolism</keyword>
<dbReference type="CDD" id="cd05339">
    <property type="entry name" value="17beta-HSDXI-like_SDR_c"/>
    <property type="match status" value="1"/>
</dbReference>
<dbReference type="EMBL" id="JAFNEN010000387">
    <property type="protein sequence ID" value="KAG8184082.1"/>
    <property type="molecule type" value="Genomic_DNA"/>
</dbReference>
<dbReference type="PRINTS" id="PR00081">
    <property type="entry name" value="GDHRDH"/>
</dbReference>
<dbReference type="AlphaFoldDB" id="A0AAV6UIV6"/>
<evidence type="ECO:0000256" key="9">
    <source>
        <dbReference type="ARBA" id="ARBA00059620"/>
    </source>
</evidence>
<evidence type="ECO:0000256" key="6">
    <source>
        <dbReference type="ARBA" id="ARBA00023002"/>
    </source>
</evidence>
<evidence type="ECO:0000256" key="5">
    <source>
        <dbReference type="ARBA" id="ARBA00022989"/>
    </source>
</evidence>
<evidence type="ECO:0000256" key="13">
    <source>
        <dbReference type="SAM" id="SignalP"/>
    </source>
</evidence>
<dbReference type="FunFam" id="3.40.50.720:FF:000131">
    <property type="entry name" value="Short-chain dehydrogenase/reductase 3"/>
    <property type="match status" value="1"/>
</dbReference>
<evidence type="ECO:0000256" key="8">
    <source>
        <dbReference type="ARBA" id="ARBA00023136"/>
    </source>
</evidence>
<name>A0AAV6UIV6_9ARAC</name>
<protein>
    <recommendedName>
        <fullName evidence="10">Short-chain dehydrogenase/reductase 3</fullName>
    </recommendedName>
    <alternativeName>
        <fullName evidence="11">Retinal short-chain dehydrogenase/reductase 1</fullName>
    </alternativeName>
</protein>
<evidence type="ECO:0000256" key="2">
    <source>
        <dbReference type="ARBA" id="ARBA00006484"/>
    </source>
</evidence>
<evidence type="ECO:0000256" key="3">
    <source>
        <dbReference type="ARBA" id="ARBA00022692"/>
    </source>
</evidence>
<gene>
    <name evidence="14" type="ORF">JTE90_025392</name>
</gene>
<dbReference type="PRINTS" id="PR00080">
    <property type="entry name" value="SDRFAMILY"/>
</dbReference>
<dbReference type="PANTHER" id="PTHR24322:SF736">
    <property type="entry name" value="RETINOL DEHYDROGENASE 10"/>
    <property type="match status" value="1"/>
</dbReference>
<keyword evidence="3" id="KW-0812">Transmembrane</keyword>